<name>A0ABX5C540_9FIRM</name>
<sequence>MVECMNRKNIIWETTVNTDFFRNHKNLQICILGDLVENQINNPDFIDNNNEIELHEVLDNKHIIEEKNVEIEKLNKRITDERTKYKTLLEEKNQLHADFEQYKKDTEFKLSKQNKDIYNLEKEKNELENDIICCESNSNALKKQYENEVKILNESIVSLSDKLNSLFKNIREIYGKVMDLDTKYLDELVKPINLDDFETFLISSVSSGDALRRIWSVAKIAIKSNDISAYEILWKYFEEMVKLHNKFKGEEIFSIDTVNIGDKYSVHDHESKDETISFGHVSKIYILGFTNKLQGKKIEKSYVLVKG</sequence>
<organism evidence="2 3">
    <name type="scientific">Veillonella infantium</name>
    <dbReference type="NCBI Taxonomy" id="1911679"/>
    <lineage>
        <taxon>Bacteria</taxon>
        <taxon>Bacillati</taxon>
        <taxon>Bacillota</taxon>
        <taxon>Negativicutes</taxon>
        <taxon>Veillonellales</taxon>
        <taxon>Veillonellaceae</taxon>
        <taxon>Veillonella</taxon>
    </lineage>
</organism>
<keyword evidence="3" id="KW-1185">Reference proteome</keyword>
<dbReference type="EMBL" id="PPDD01000009">
    <property type="protein sequence ID" value="PQL57722.1"/>
    <property type="molecule type" value="Genomic_DNA"/>
</dbReference>
<feature type="coiled-coil region" evidence="1">
    <location>
        <begin position="64"/>
        <end position="162"/>
    </location>
</feature>
<keyword evidence="1" id="KW-0175">Coiled coil</keyword>
<gene>
    <name evidence="2" type="ORF">VCHSUH03_05170</name>
</gene>
<accession>A0ABX5C540</accession>
<protein>
    <recommendedName>
        <fullName evidence="4">Nucleotide exchange factor GrpE</fullName>
    </recommendedName>
</protein>
<evidence type="ECO:0008006" key="4">
    <source>
        <dbReference type="Google" id="ProtNLM"/>
    </source>
</evidence>
<proteinExistence type="predicted"/>
<evidence type="ECO:0000313" key="3">
    <source>
        <dbReference type="Proteomes" id="UP000238899"/>
    </source>
</evidence>
<comment type="caution">
    <text evidence="2">The sequence shown here is derived from an EMBL/GenBank/DDBJ whole genome shotgun (WGS) entry which is preliminary data.</text>
</comment>
<reference evidence="2 3" key="1">
    <citation type="journal article" date="2018" name="Int. J. Syst. Evol. Microbiol.">
        <title>Veillonella infantium sp. nov., an anaerobic, Gram-stain-negative coccus isolated from tongue biofilm of a Thai child.</title>
        <authorList>
            <person name="Mashima I."/>
            <person name="Liao Y.C."/>
            <person name="Miyakawa H."/>
            <person name="Theodorea C.F."/>
            <person name="Thawboon B."/>
            <person name="Thaweboon S."/>
            <person name="Scannapieco F.A."/>
            <person name="Nakazawa F."/>
        </authorList>
    </citation>
    <scope>NUCLEOTIDE SEQUENCE [LARGE SCALE GENOMIC DNA]</scope>
    <source>
        <strain evidence="2 3">T11011-4</strain>
    </source>
</reference>
<evidence type="ECO:0000256" key="1">
    <source>
        <dbReference type="SAM" id="Coils"/>
    </source>
</evidence>
<dbReference type="Proteomes" id="UP000238899">
    <property type="component" value="Unassembled WGS sequence"/>
</dbReference>
<evidence type="ECO:0000313" key="2">
    <source>
        <dbReference type="EMBL" id="PQL57722.1"/>
    </source>
</evidence>